<dbReference type="SUPFAM" id="SSF47413">
    <property type="entry name" value="lambda repressor-like DNA-binding domains"/>
    <property type="match status" value="1"/>
</dbReference>
<name>A0A0P1IQU7_9RHOB</name>
<dbReference type="InterPro" id="IPR028082">
    <property type="entry name" value="Peripla_BP_I"/>
</dbReference>
<evidence type="ECO:0000313" key="6">
    <source>
        <dbReference type="Proteomes" id="UP000051184"/>
    </source>
</evidence>
<dbReference type="EMBL" id="CYUE01000018">
    <property type="protein sequence ID" value="CUK25909.1"/>
    <property type="molecule type" value="Genomic_DNA"/>
</dbReference>
<dbReference type="PANTHER" id="PTHR30146">
    <property type="entry name" value="LACI-RELATED TRANSCRIPTIONAL REPRESSOR"/>
    <property type="match status" value="1"/>
</dbReference>
<evidence type="ECO:0000256" key="1">
    <source>
        <dbReference type="ARBA" id="ARBA00023015"/>
    </source>
</evidence>
<dbReference type="PROSITE" id="PS50932">
    <property type="entry name" value="HTH_LACI_2"/>
    <property type="match status" value="1"/>
</dbReference>
<dbReference type="AlphaFoldDB" id="A0A0P1IQU7"/>
<evidence type="ECO:0000256" key="2">
    <source>
        <dbReference type="ARBA" id="ARBA00023125"/>
    </source>
</evidence>
<dbReference type="GO" id="GO:0000976">
    <property type="term" value="F:transcription cis-regulatory region binding"/>
    <property type="evidence" value="ECO:0007669"/>
    <property type="project" value="TreeGrafter"/>
</dbReference>
<keyword evidence="3" id="KW-0804">Transcription</keyword>
<dbReference type="CDD" id="cd01392">
    <property type="entry name" value="HTH_LacI"/>
    <property type="match status" value="1"/>
</dbReference>
<dbReference type="PROSITE" id="PS00356">
    <property type="entry name" value="HTH_LACI_1"/>
    <property type="match status" value="1"/>
</dbReference>
<gene>
    <name evidence="5" type="primary">gntR_2</name>
    <name evidence="5" type="ORF">TA5114_01713</name>
</gene>
<keyword evidence="1" id="KW-0805">Transcription regulation</keyword>
<dbReference type="RefSeq" id="WP_058314911.1">
    <property type="nucleotide sequence ID" value="NZ_CYTO01000019.1"/>
</dbReference>
<keyword evidence="2" id="KW-0238">DNA-binding</keyword>
<sequence length="332" mass="35783">MTKRLNLKDVADLVGVSEMTASRALRGAPDVSEKTRLKVEEAARSIGYVPNRIAGSLSSQSVNLVAVVVPSLNSYVFPEVLSGISSVLKDSPLKPVVGVSGYDLDEEEGVIREMLSWRPSGLVVAGLEHTDNTRQMLQSAHCPVVEVMDTDGDPVGHCVGISHKEAGRAMGRQILERGFRRIGFIGTKMPQDFRAIKRLDGFCEALNEAGVSLLDQEHYSGDSTIQTGRDLTANLLARSPDLDCLYYSSDVMTVGGYMHCLAAGLSIPTDIALAGFNNLQILEGLPLSLATTDACRREIGVRAAEIILSDLANEGPRKFEQMQPKIALGESL</sequence>
<organism evidence="5 6">
    <name type="scientific">Cognatishimia activa</name>
    <dbReference type="NCBI Taxonomy" id="1715691"/>
    <lineage>
        <taxon>Bacteria</taxon>
        <taxon>Pseudomonadati</taxon>
        <taxon>Pseudomonadota</taxon>
        <taxon>Alphaproteobacteria</taxon>
        <taxon>Rhodobacterales</taxon>
        <taxon>Paracoccaceae</taxon>
        <taxon>Cognatishimia</taxon>
    </lineage>
</organism>
<dbReference type="SUPFAM" id="SSF53822">
    <property type="entry name" value="Periplasmic binding protein-like I"/>
    <property type="match status" value="1"/>
</dbReference>
<dbReference type="InterPro" id="IPR000843">
    <property type="entry name" value="HTH_LacI"/>
</dbReference>
<dbReference type="InterPro" id="IPR010982">
    <property type="entry name" value="Lambda_DNA-bd_dom_sf"/>
</dbReference>
<reference evidence="6" key="1">
    <citation type="submission" date="2015-09" db="EMBL/GenBank/DDBJ databases">
        <authorList>
            <person name="Rodrigo-Torres Lidia"/>
            <person name="Arahal R.David."/>
        </authorList>
    </citation>
    <scope>NUCLEOTIDE SEQUENCE [LARGE SCALE GENOMIC DNA]</scope>
    <source>
        <strain evidence="6">CECT 5114</strain>
    </source>
</reference>
<evidence type="ECO:0000259" key="4">
    <source>
        <dbReference type="PROSITE" id="PS50932"/>
    </source>
</evidence>
<proteinExistence type="predicted"/>
<dbReference type="GO" id="GO:0003700">
    <property type="term" value="F:DNA-binding transcription factor activity"/>
    <property type="evidence" value="ECO:0007669"/>
    <property type="project" value="TreeGrafter"/>
</dbReference>
<dbReference type="Pfam" id="PF00532">
    <property type="entry name" value="Peripla_BP_1"/>
    <property type="match status" value="1"/>
</dbReference>
<evidence type="ECO:0000313" key="5">
    <source>
        <dbReference type="EMBL" id="CUK25909.1"/>
    </source>
</evidence>
<protein>
    <submittedName>
        <fullName evidence="5">Gluconate utilization system GNT-I transcriptional repressor</fullName>
    </submittedName>
</protein>
<dbReference type="Pfam" id="PF00356">
    <property type="entry name" value="LacI"/>
    <property type="match status" value="1"/>
</dbReference>
<dbReference type="SMART" id="SM00354">
    <property type="entry name" value="HTH_LACI"/>
    <property type="match status" value="1"/>
</dbReference>
<dbReference type="InterPro" id="IPR001761">
    <property type="entry name" value="Peripla_BP/Lac1_sug-bd_dom"/>
</dbReference>
<feature type="domain" description="HTH lacI-type" evidence="4">
    <location>
        <begin position="5"/>
        <end position="59"/>
    </location>
</feature>
<dbReference type="PANTHER" id="PTHR30146:SF33">
    <property type="entry name" value="TRANSCRIPTIONAL REGULATOR"/>
    <property type="match status" value="1"/>
</dbReference>
<keyword evidence="6" id="KW-1185">Reference proteome</keyword>
<dbReference type="Gene3D" id="3.40.50.2300">
    <property type="match status" value="2"/>
</dbReference>
<dbReference type="CDD" id="cd01575">
    <property type="entry name" value="PBP1_GntR"/>
    <property type="match status" value="1"/>
</dbReference>
<evidence type="ECO:0000256" key="3">
    <source>
        <dbReference type="ARBA" id="ARBA00023163"/>
    </source>
</evidence>
<dbReference type="OrthoDB" id="7170131at2"/>
<dbReference type="Proteomes" id="UP000051184">
    <property type="component" value="Unassembled WGS sequence"/>
</dbReference>
<accession>A0A0P1IQU7</accession>
<dbReference type="STRING" id="1715691.TA5113_01863"/>
<dbReference type="Gene3D" id="1.10.260.40">
    <property type="entry name" value="lambda repressor-like DNA-binding domains"/>
    <property type="match status" value="1"/>
</dbReference>